<dbReference type="EMBL" id="JACHFH010000057">
    <property type="protein sequence ID" value="MBB5337537.1"/>
    <property type="molecule type" value="Genomic_DNA"/>
</dbReference>
<evidence type="ECO:0000256" key="1">
    <source>
        <dbReference type="SAM" id="MobiDB-lite"/>
    </source>
</evidence>
<reference evidence="3 4" key="1">
    <citation type="submission" date="2020-08" db="EMBL/GenBank/DDBJ databases">
        <title>Genomic Encyclopedia of Type Strains, Phase IV (KMG-IV): sequencing the most valuable type-strain genomes for metagenomic binning, comparative biology and taxonomic classification.</title>
        <authorList>
            <person name="Goeker M."/>
        </authorList>
    </citation>
    <scope>NUCLEOTIDE SEQUENCE [LARGE SCALE GENOMIC DNA]</scope>
    <source>
        <strain evidence="3 4">DSM 24661</strain>
    </source>
</reference>
<feature type="signal peptide" evidence="2">
    <location>
        <begin position="1"/>
        <end position="30"/>
    </location>
</feature>
<keyword evidence="2" id="KW-0732">Signal</keyword>
<dbReference type="RefSeq" id="WP_183863429.1">
    <property type="nucleotide sequence ID" value="NZ_JACHFH010000057.1"/>
</dbReference>
<feature type="compositionally biased region" description="Basic and acidic residues" evidence="1">
    <location>
        <begin position="31"/>
        <end position="45"/>
    </location>
</feature>
<keyword evidence="4" id="KW-1185">Reference proteome</keyword>
<evidence type="ECO:0000313" key="4">
    <source>
        <dbReference type="Proteomes" id="UP000559117"/>
    </source>
</evidence>
<dbReference type="Proteomes" id="UP000559117">
    <property type="component" value="Unassembled WGS sequence"/>
</dbReference>
<sequence>MFNSKKKKLIAFVLSAFMAVSVFGTTIASAHPHDDPPPPRPHYDEPASPPPHHHRHWVDGHWNHDHHWVRGHWENR</sequence>
<feature type="region of interest" description="Disordered" evidence="1">
    <location>
        <begin position="28"/>
        <end position="56"/>
    </location>
</feature>
<comment type="caution">
    <text evidence="3">The sequence shown here is derived from an EMBL/GenBank/DDBJ whole genome shotgun (WGS) entry which is preliminary data.</text>
</comment>
<feature type="chain" id="PRO_5032396637" evidence="2">
    <location>
        <begin position="31"/>
        <end position="76"/>
    </location>
</feature>
<evidence type="ECO:0000256" key="2">
    <source>
        <dbReference type="SAM" id="SignalP"/>
    </source>
</evidence>
<gene>
    <name evidence="3" type="ORF">HNR32_002699</name>
</gene>
<evidence type="ECO:0000313" key="3">
    <source>
        <dbReference type="EMBL" id="MBB5337537.1"/>
    </source>
</evidence>
<proteinExistence type="predicted"/>
<dbReference type="AlphaFoldDB" id="A0A840UNQ7"/>
<protein>
    <submittedName>
        <fullName evidence="3">Uncharacterized protein</fullName>
    </submittedName>
</protein>
<name>A0A840UNQ7_9FIRM</name>
<accession>A0A840UNQ7</accession>
<organism evidence="3 4">
    <name type="scientific">Pectinatus brassicae</name>
    <dbReference type="NCBI Taxonomy" id="862415"/>
    <lineage>
        <taxon>Bacteria</taxon>
        <taxon>Bacillati</taxon>
        <taxon>Bacillota</taxon>
        <taxon>Negativicutes</taxon>
        <taxon>Selenomonadales</taxon>
        <taxon>Selenomonadaceae</taxon>
        <taxon>Pectinatus</taxon>
    </lineage>
</organism>